<reference evidence="2 3" key="1">
    <citation type="submission" date="2018-05" db="EMBL/GenBank/DDBJ databases">
        <title>Genome sequencing and assembly of the regulated plant pathogen Lachnellula willkommii and related sister species for the development of diagnostic species identification markers.</title>
        <authorList>
            <person name="Giroux E."/>
            <person name="Bilodeau G."/>
        </authorList>
    </citation>
    <scope>NUCLEOTIDE SEQUENCE [LARGE SCALE GENOMIC DNA]</scope>
    <source>
        <strain evidence="2 3">CBS 160.35</strain>
    </source>
</reference>
<dbReference type="EMBL" id="QGMI01000036">
    <property type="protein sequence ID" value="TVY48705.1"/>
    <property type="molecule type" value="Genomic_DNA"/>
</dbReference>
<evidence type="ECO:0000313" key="3">
    <source>
        <dbReference type="Proteomes" id="UP000443090"/>
    </source>
</evidence>
<dbReference type="OrthoDB" id="5278621at2759"/>
<feature type="region of interest" description="Disordered" evidence="1">
    <location>
        <begin position="1"/>
        <end position="20"/>
    </location>
</feature>
<gene>
    <name evidence="2" type="ORF">LOCC1_G001415</name>
</gene>
<accession>A0A8H8S5M8</accession>
<proteinExistence type="predicted"/>
<protein>
    <submittedName>
        <fullName evidence="2">Uncharacterized protein</fullName>
    </submittedName>
</protein>
<organism evidence="2 3">
    <name type="scientific">Lachnellula occidentalis</name>
    <dbReference type="NCBI Taxonomy" id="215460"/>
    <lineage>
        <taxon>Eukaryota</taxon>
        <taxon>Fungi</taxon>
        <taxon>Dikarya</taxon>
        <taxon>Ascomycota</taxon>
        <taxon>Pezizomycotina</taxon>
        <taxon>Leotiomycetes</taxon>
        <taxon>Helotiales</taxon>
        <taxon>Lachnaceae</taxon>
        <taxon>Lachnellula</taxon>
    </lineage>
</organism>
<sequence>MDGDATAKTFDDGANSAIKTMNDTDGIHEASHQATPAGDKTTGTGVPAFNKNGAIGSMFKADGPIGGIGQKVGGPLAKDGMVGEKFNADGAVGGKIQETLGKK</sequence>
<evidence type="ECO:0000256" key="1">
    <source>
        <dbReference type="SAM" id="MobiDB-lite"/>
    </source>
</evidence>
<comment type="caution">
    <text evidence="2">The sequence shown here is derived from an EMBL/GenBank/DDBJ whole genome shotgun (WGS) entry which is preliminary data.</text>
</comment>
<keyword evidence="3" id="KW-1185">Reference proteome</keyword>
<dbReference type="Proteomes" id="UP000443090">
    <property type="component" value="Unassembled WGS sequence"/>
</dbReference>
<dbReference type="AlphaFoldDB" id="A0A8H8S5M8"/>
<name>A0A8H8S5M8_9HELO</name>
<evidence type="ECO:0000313" key="2">
    <source>
        <dbReference type="EMBL" id="TVY48705.1"/>
    </source>
</evidence>